<evidence type="ECO:0000256" key="3">
    <source>
        <dbReference type="SAM" id="MobiDB-lite"/>
    </source>
</evidence>
<dbReference type="InterPro" id="IPR039883">
    <property type="entry name" value="Fcf2/DNTTIP2"/>
</dbReference>
<reference evidence="5 6" key="1">
    <citation type="journal article" date="2014" name="Genome Biol. Evol.">
        <title>Comparative genomics and transcriptomics analyses reveal divergent lifestyle features of nematode endoparasitic fungus Hirsutella minnesotensis.</title>
        <authorList>
            <person name="Lai Y."/>
            <person name="Liu K."/>
            <person name="Zhang X."/>
            <person name="Zhang X."/>
            <person name="Li K."/>
            <person name="Wang N."/>
            <person name="Shu C."/>
            <person name="Wu Y."/>
            <person name="Wang C."/>
            <person name="Bushley K.E."/>
            <person name="Xiang M."/>
            <person name="Liu X."/>
        </authorList>
    </citation>
    <scope>NUCLEOTIDE SEQUENCE [LARGE SCALE GENOMIC DNA]</scope>
    <source>
        <strain evidence="5 6">3608</strain>
    </source>
</reference>
<dbReference type="Proteomes" id="UP000054481">
    <property type="component" value="Unassembled WGS sequence"/>
</dbReference>
<sequence length="186" mass="21275">MPDILDSQVCDLLREAEERLRAEPASGLTRPTTQVKDSSEAEKKNATKAELAVRQPQKLAVRRGPEQDNAGPDWFNLAKTDLTPEFKRDWQLLRMRGLLDPKHQKKSLRSDPPAYSRVGEVIPGPADFHGSRLTRKEKKRTIFEEITAAHNSEKLKAKYAGIQRDKTSGKRAFYQRLVSQRRKTQK</sequence>
<feature type="compositionally biased region" description="Basic and acidic residues" evidence="3">
    <location>
        <begin position="37"/>
        <end position="47"/>
    </location>
</feature>
<evidence type="ECO:0000313" key="6">
    <source>
        <dbReference type="Proteomes" id="UP000054481"/>
    </source>
</evidence>
<dbReference type="GO" id="GO:0006396">
    <property type="term" value="P:RNA processing"/>
    <property type="evidence" value="ECO:0007669"/>
    <property type="project" value="TreeGrafter"/>
</dbReference>
<keyword evidence="2" id="KW-0539">Nucleus</keyword>
<dbReference type="Pfam" id="PF08698">
    <property type="entry name" value="Fcf2"/>
    <property type="match status" value="1"/>
</dbReference>
<evidence type="ECO:0000256" key="2">
    <source>
        <dbReference type="ARBA" id="ARBA00023242"/>
    </source>
</evidence>
<dbReference type="PANTHER" id="PTHR21686">
    <property type="entry name" value="DEOXYNUCLEOTIDYLTRANSFERASE TERMINAL-INTERACTING PROTEIN 2"/>
    <property type="match status" value="1"/>
</dbReference>
<evidence type="ECO:0000313" key="5">
    <source>
        <dbReference type="EMBL" id="KJZ75981.1"/>
    </source>
</evidence>
<proteinExistence type="predicted"/>
<evidence type="ECO:0000259" key="4">
    <source>
        <dbReference type="Pfam" id="PF08698"/>
    </source>
</evidence>
<evidence type="ECO:0000256" key="1">
    <source>
        <dbReference type="ARBA" id="ARBA00004604"/>
    </source>
</evidence>
<feature type="domain" description="Fcf2 pre-rRNA processing C-terminal" evidence="4">
    <location>
        <begin position="67"/>
        <end position="155"/>
    </location>
</feature>
<dbReference type="GO" id="GO:0003723">
    <property type="term" value="F:RNA binding"/>
    <property type="evidence" value="ECO:0007669"/>
    <property type="project" value="TreeGrafter"/>
</dbReference>
<name>A0A0F7ZL45_9HYPO</name>
<feature type="region of interest" description="Disordered" evidence="3">
    <location>
        <begin position="19"/>
        <end position="76"/>
    </location>
</feature>
<dbReference type="OrthoDB" id="427886at2759"/>
<feature type="region of interest" description="Disordered" evidence="3">
    <location>
        <begin position="102"/>
        <end position="130"/>
    </location>
</feature>
<dbReference type="AlphaFoldDB" id="A0A0F7ZL45"/>
<protein>
    <recommendedName>
        <fullName evidence="4">Fcf2 pre-rRNA processing C-terminal domain-containing protein</fullName>
    </recommendedName>
</protein>
<dbReference type="InterPro" id="IPR014810">
    <property type="entry name" value="Fcf2_C"/>
</dbReference>
<dbReference type="PANTHER" id="PTHR21686:SF12">
    <property type="entry name" value="DEOXYNUCLEOTIDYLTRANSFERASE TERMINAL-INTERACTING PROTEIN 2"/>
    <property type="match status" value="1"/>
</dbReference>
<comment type="subcellular location">
    <subcellularLocation>
        <location evidence="1">Nucleus</location>
        <location evidence="1">Nucleolus</location>
    </subcellularLocation>
</comment>
<dbReference type="GO" id="GO:0005730">
    <property type="term" value="C:nucleolus"/>
    <property type="evidence" value="ECO:0007669"/>
    <property type="project" value="UniProtKB-SubCell"/>
</dbReference>
<organism evidence="5 6">
    <name type="scientific">Hirsutella minnesotensis 3608</name>
    <dbReference type="NCBI Taxonomy" id="1043627"/>
    <lineage>
        <taxon>Eukaryota</taxon>
        <taxon>Fungi</taxon>
        <taxon>Dikarya</taxon>
        <taxon>Ascomycota</taxon>
        <taxon>Pezizomycotina</taxon>
        <taxon>Sordariomycetes</taxon>
        <taxon>Hypocreomycetidae</taxon>
        <taxon>Hypocreales</taxon>
        <taxon>Ophiocordycipitaceae</taxon>
        <taxon>Hirsutella</taxon>
    </lineage>
</organism>
<gene>
    <name evidence="5" type="ORF">HIM_04437</name>
</gene>
<accession>A0A0F7ZL45</accession>
<keyword evidence="6" id="KW-1185">Reference proteome</keyword>
<dbReference type="EMBL" id="KQ030513">
    <property type="protein sequence ID" value="KJZ75981.1"/>
    <property type="molecule type" value="Genomic_DNA"/>
</dbReference>